<evidence type="ECO:0000313" key="5">
    <source>
        <dbReference type="EMBL" id="GBG70197.1"/>
    </source>
</evidence>
<feature type="region of interest" description="Disordered" evidence="3">
    <location>
        <begin position="580"/>
        <end position="607"/>
    </location>
</feature>
<dbReference type="OrthoDB" id="446635at2759"/>
<dbReference type="PANTHER" id="PTHR30060">
    <property type="entry name" value="INNER MEMBRANE PROTEIN"/>
    <property type="match status" value="1"/>
</dbReference>
<dbReference type="Proteomes" id="UP000265515">
    <property type="component" value="Unassembled WGS sequence"/>
</dbReference>
<feature type="region of interest" description="Disordered" evidence="3">
    <location>
        <begin position="124"/>
        <end position="147"/>
    </location>
</feature>
<dbReference type="EMBL" id="BFEA01000126">
    <property type="protein sequence ID" value="GBG70197.1"/>
    <property type="molecule type" value="Genomic_DNA"/>
</dbReference>
<dbReference type="Gramene" id="GBG70197">
    <property type="protein sequence ID" value="GBG70197"/>
    <property type="gene ID" value="CBR_g6328"/>
</dbReference>
<sequence>MLGGSNNKVKYGLQLAVQKKKGKEEEGLKGKLSVPPPRVASIFSQDDHDEDDVEAEIERQASKKRAQKEIELLHAKALQENPLAFEYDAVYDEMTEKKMKPKTEEMVSRKPKYIGTLLEKAKRREMEQELVRERTLQKEREREEGMYEGKEKFVTSAYKKKLAEQAKWIEEEKRQEEREKAEDVTKRKDLSDFYHNLLSKNVAFGRESTSVPRSPKTGHMSMSECRKVGSAVGLAAPATTSAATRQIERNERQDVPSSPSSGVERTRTRRRPGVREEDGDDDECIGEQARSAGALPSDDVGMLGAAHHRMRQETSPSNLMRREREEKVRRRGGETVEDKKQQASKAGSRQSIDEHEDWSAHERREHQGQYRNKGSGRREVSIEARRGGETVEDKKQQASKADSRQSIDEHEEWSAHERREHQVQYRNKGSGAREGSIEAERPFLGYGGGKTARDGAEDGTDIPDREVASAIAPERLTGSVEGNAMEDEGGGHHRGRETVAHKMALSLADERQLSAEAVAAARERYLARKKMRKGTLTVFMANSWRNLRLRERELLQIQREMRERLAMVAKEVESQRAASVARSAAPSHAEQGETVAGVVAEQQRAAV</sequence>
<dbReference type="STRING" id="69332.A0A388KJI5"/>
<proteinExistence type="inferred from homology"/>
<accession>A0A388KJI5</accession>
<feature type="region of interest" description="Disordered" evidence="3">
    <location>
        <begin position="20"/>
        <end position="60"/>
    </location>
</feature>
<evidence type="ECO:0000259" key="4">
    <source>
        <dbReference type="Pfam" id="PF09745"/>
    </source>
</evidence>
<evidence type="ECO:0000256" key="2">
    <source>
        <dbReference type="ARBA" id="ARBA00023054"/>
    </source>
</evidence>
<feature type="compositionally biased region" description="Basic and acidic residues" evidence="3">
    <location>
        <begin position="320"/>
        <end position="341"/>
    </location>
</feature>
<feature type="compositionally biased region" description="Basic and acidic residues" evidence="3">
    <location>
        <begin position="351"/>
        <end position="368"/>
    </location>
</feature>
<protein>
    <recommendedName>
        <fullName evidence="4">Nuclear speckle splicing regulatory protein 1 N-terminal domain-containing protein</fullName>
    </recommendedName>
</protein>
<feature type="compositionally biased region" description="Basic and acidic residues" evidence="3">
    <location>
        <begin position="376"/>
        <end position="423"/>
    </location>
</feature>
<reference evidence="5 6" key="1">
    <citation type="journal article" date="2018" name="Cell">
        <title>The Chara Genome: Secondary Complexity and Implications for Plant Terrestrialization.</title>
        <authorList>
            <person name="Nishiyama T."/>
            <person name="Sakayama H."/>
            <person name="Vries J.D."/>
            <person name="Buschmann H."/>
            <person name="Saint-Marcoux D."/>
            <person name="Ullrich K.K."/>
            <person name="Haas F.B."/>
            <person name="Vanderstraeten L."/>
            <person name="Becker D."/>
            <person name="Lang D."/>
            <person name="Vosolsobe S."/>
            <person name="Rombauts S."/>
            <person name="Wilhelmsson P.K.I."/>
            <person name="Janitza P."/>
            <person name="Kern R."/>
            <person name="Heyl A."/>
            <person name="Rumpler F."/>
            <person name="Villalobos L.I.A.C."/>
            <person name="Clay J.M."/>
            <person name="Skokan R."/>
            <person name="Toyoda A."/>
            <person name="Suzuki Y."/>
            <person name="Kagoshima H."/>
            <person name="Schijlen E."/>
            <person name="Tajeshwar N."/>
            <person name="Catarino B."/>
            <person name="Hetherington A.J."/>
            <person name="Saltykova A."/>
            <person name="Bonnot C."/>
            <person name="Breuninger H."/>
            <person name="Symeonidi A."/>
            <person name="Radhakrishnan G.V."/>
            <person name="Van Nieuwerburgh F."/>
            <person name="Deforce D."/>
            <person name="Chang C."/>
            <person name="Karol K.G."/>
            <person name="Hedrich R."/>
            <person name="Ulvskov P."/>
            <person name="Glockner G."/>
            <person name="Delwiche C.F."/>
            <person name="Petrasek J."/>
            <person name="Van de Peer Y."/>
            <person name="Friml J."/>
            <person name="Beilby M."/>
            <person name="Dolan L."/>
            <person name="Kohara Y."/>
            <person name="Sugano S."/>
            <person name="Fujiyama A."/>
            <person name="Delaux P.-M."/>
            <person name="Quint M."/>
            <person name="TheiBen G."/>
            <person name="Hagemann M."/>
            <person name="Harholt J."/>
            <person name="Dunand C."/>
            <person name="Zachgo S."/>
            <person name="Langdale J."/>
            <person name="Maumus F."/>
            <person name="Straeten D.V.D."/>
            <person name="Gould S.B."/>
            <person name="Rensing S.A."/>
        </authorList>
    </citation>
    <scope>NUCLEOTIDE SEQUENCE [LARGE SCALE GENOMIC DNA]</scope>
    <source>
        <strain evidence="5 6">S276</strain>
    </source>
</reference>
<gene>
    <name evidence="5" type="ORF">CBR_g6328</name>
</gene>
<evidence type="ECO:0000256" key="3">
    <source>
        <dbReference type="SAM" id="MobiDB-lite"/>
    </source>
</evidence>
<dbReference type="Pfam" id="PF09745">
    <property type="entry name" value="NSRP1_N"/>
    <property type="match status" value="1"/>
</dbReference>
<feature type="domain" description="Nuclear speckle splicing regulatory protein 1 N-terminal" evidence="4">
    <location>
        <begin position="73"/>
        <end position="186"/>
    </location>
</feature>
<keyword evidence="2" id="KW-0175">Coiled coil</keyword>
<dbReference type="GO" id="GO:0000381">
    <property type="term" value="P:regulation of alternative mRNA splicing, via spliceosome"/>
    <property type="evidence" value="ECO:0007669"/>
    <property type="project" value="InterPro"/>
</dbReference>
<dbReference type="PANTHER" id="PTHR30060:SF0">
    <property type="entry name" value="COILED-COIL PROTEIN (DUF2040)-RELATED"/>
    <property type="match status" value="1"/>
</dbReference>
<feature type="region of interest" description="Disordered" evidence="3">
    <location>
        <begin position="204"/>
        <end position="462"/>
    </location>
</feature>
<name>A0A388KJI5_CHABU</name>
<comment type="caution">
    <text evidence="5">The sequence shown here is derived from an EMBL/GenBank/DDBJ whole genome shotgun (WGS) entry which is preliminary data.</text>
</comment>
<comment type="similarity">
    <text evidence="1">Belongs to the NSRP1 family.</text>
</comment>
<feature type="compositionally biased region" description="Basic and acidic residues" evidence="3">
    <location>
        <begin position="451"/>
        <end position="462"/>
    </location>
</feature>
<dbReference type="AlphaFoldDB" id="A0A388KJI5"/>
<evidence type="ECO:0000256" key="1">
    <source>
        <dbReference type="ARBA" id="ARBA00010126"/>
    </source>
</evidence>
<evidence type="ECO:0000313" key="6">
    <source>
        <dbReference type="Proteomes" id="UP000265515"/>
    </source>
</evidence>
<organism evidence="5 6">
    <name type="scientific">Chara braunii</name>
    <name type="common">Braun's stonewort</name>
    <dbReference type="NCBI Taxonomy" id="69332"/>
    <lineage>
        <taxon>Eukaryota</taxon>
        <taxon>Viridiplantae</taxon>
        <taxon>Streptophyta</taxon>
        <taxon>Charophyceae</taxon>
        <taxon>Charales</taxon>
        <taxon>Characeae</taxon>
        <taxon>Chara</taxon>
    </lineage>
</organism>
<keyword evidence="6" id="KW-1185">Reference proteome</keyword>
<feature type="compositionally biased region" description="Low complexity" evidence="3">
    <location>
        <begin position="580"/>
        <end position="589"/>
    </location>
</feature>
<dbReference type="InterPro" id="IPR018612">
    <property type="entry name" value="NSRP1_N"/>
</dbReference>